<evidence type="ECO:0000313" key="1">
    <source>
        <dbReference type="EMBL" id="KKN68128.1"/>
    </source>
</evidence>
<sequence length="209" mass="22424">MVDTIESFVAKLQADGVDAGRQEAEKLRADASAEADKILAAAKADADKILAHAKTQADDLLARGKTELSLAARDAVLKLQDALAQGLQAIVAQAIREPMKDAQFVGKLLHEIIMLYLQDLRDNKEVMNINVPESMRTELTDWAMREIGQATIDGIRGSINLQGALAGAGFEFTVSGATVEVTPESVTSTLTDLVGPKLRELLTAKPDED</sequence>
<proteinExistence type="predicted"/>
<reference evidence="1" key="1">
    <citation type="journal article" date="2015" name="Nature">
        <title>Complex archaea that bridge the gap between prokaryotes and eukaryotes.</title>
        <authorList>
            <person name="Spang A."/>
            <person name="Saw J.H."/>
            <person name="Jorgensen S.L."/>
            <person name="Zaremba-Niedzwiedzka K."/>
            <person name="Martijn J."/>
            <person name="Lind A.E."/>
            <person name="van Eijk R."/>
            <person name="Schleper C."/>
            <person name="Guy L."/>
            <person name="Ettema T.J."/>
        </authorList>
    </citation>
    <scope>NUCLEOTIDE SEQUENCE</scope>
</reference>
<protein>
    <recommendedName>
        <fullName evidence="2">V-type ATP synthase subunit E</fullName>
    </recommendedName>
</protein>
<name>A0A0F9VQQ3_9ZZZZ</name>
<organism evidence="1">
    <name type="scientific">marine sediment metagenome</name>
    <dbReference type="NCBI Taxonomy" id="412755"/>
    <lineage>
        <taxon>unclassified sequences</taxon>
        <taxon>metagenomes</taxon>
        <taxon>ecological metagenomes</taxon>
    </lineage>
</organism>
<evidence type="ECO:0008006" key="2">
    <source>
        <dbReference type="Google" id="ProtNLM"/>
    </source>
</evidence>
<comment type="caution">
    <text evidence="1">The sequence shown here is derived from an EMBL/GenBank/DDBJ whole genome shotgun (WGS) entry which is preliminary data.</text>
</comment>
<accession>A0A0F9VQQ3</accession>
<gene>
    <name evidence="1" type="ORF">LCGC14_0454410</name>
</gene>
<dbReference type="EMBL" id="LAZR01000457">
    <property type="protein sequence ID" value="KKN68128.1"/>
    <property type="molecule type" value="Genomic_DNA"/>
</dbReference>
<dbReference type="AlphaFoldDB" id="A0A0F9VQQ3"/>